<evidence type="ECO:0000256" key="1">
    <source>
        <dbReference type="ARBA" id="ARBA00022729"/>
    </source>
</evidence>
<dbReference type="Proteomes" id="UP000428330">
    <property type="component" value="Chromosome"/>
</dbReference>
<feature type="domain" description="Cytochrome c-552/4" evidence="5">
    <location>
        <begin position="187"/>
        <end position="228"/>
    </location>
</feature>
<dbReference type="InterPro" id="IPR023155">
    <property type="entry name" value="Cyt_c-552/4"/>
</dbReference>
<dbReference type="PANTHER" id="PTHR35038:SF8">
    <property type="entry name" value="C-TYPE POLYHEME CYTOCHROME OMCC"/>
    <property type="match status" value="1"/>
</dbReference>
<dbReference type="EMBL" id="CP034348">
    <property type="protein sequence ID" value="QGX99449.1"/>
    <property type="molecule type" value="Genomic_DNA"/>
</dbReference>
<reference evidence="7" key="1">
    <citation type="submission" date="2018-12" db="EMBL/GenBank/DDBJ databases">
        <title>Complete genome sequence of Roseovarius sp. MME-070.</title>
        <authorList>
            <person name="Nam Y.-D."/>
            <person name="Kang J."/>
            <person name="Chung W.-H."/>
            <person name="Park Y.S."/>
        </authorList>
    </citation>
    <scope>NUCLEOTIDE SEQUENCE [LARGE SCALE GENOMIC DNA]</scope>
    <source>
        <strain evidence="7">MME-070</strain>
    </source>
</reference>
<dbReference type="InterPro" id="IPR019734">
    <property type="entry name" value="TPR_rpt"/>
</dbReference>
<evidence type="ECO:0000313" key="7">
    <source>
        <dbReference type="Proteomes" id="UP000428330"/>
    </source>
</evidence>
<proteinExistence type="predicted"/>
<keyword evidence="7" id="KW-1185">Reference proteome</keyword>
<dbReference type="Gene3D" id="1.10.1130.10">
    <property type="entry name" value="Flavocytochrome C3, Chain A"/>
    <property type="match status" value="2"/>
</dbReference>
<evidence type="ECO:0000259" key="4">
    <source>
        <dbReference type="Pfam" id="PF09699"/>
    </source>
</evidence>
<feature type="repeat" description="TPR" evidence="2">
    <location>
        <begin position="587"/>
        <end position="620"/>
    </location>
</feature>
<dbReference type="AlphaFoldDB" id="A0A6I6IQT7"/>
<evidence type="ECO:0000256" key="3">
    <source>
        <dbReference type="SAM" id="SignalP"/>
    </source>
</evidence>
<evidence type="ECO:0000259" key="5">
    <source>
        <dbReference type="Pfam" id="PF13435"/>
    </source>
</evidence>
<sequence length="649" mass="72250">MIKVFLLRGLIALFLLSALSGLSFADPALSYRTFLSDEGIAVTSGDVPGYVPDAICAECHADKAESFAEMGMARSFYRPHPDKVIENFSPDAFFHEATNRLYGMAYRDGEYIFTRHSRAPDGSLIDGFSVKVDWIMGSGNHSRVYLYQTEDGALFQLPLAWYSQEGKWAMAPGFEFDRHLGVARDVPQRCMACHNAFADYPEGSGRAQMPRLYPKDMPEGIGCQRCHGPGGEHVARALSGEGEIDALRAAIVHPGKLPRERLYSICYGCHMQPTVAVNSQVRLGRGHYSFRPGEDLRDFLAMIDIVDATRAQDERFDINHHPYRMEQSACFTQSQGQLGCLTCHDPHVKIKPEERAAHYRQACLSCHTLDPAGQPEMQGTAEHPQVAAQDDCTSCHMPERRTQDVVDVWMTDHKITRYAAPGLRDPIPKEPAVVQEIFMTEPGSLPEREALVLQLIAILEYTARQAGYATDRLAQELDAAPTAHFEPYLALLQSYLKQQRLDEALALAPLALAKAPDHPKMKEVVALSYALAGDTGFGIAMLRTVLDEYPEHVDLRYNLARLLVEQGELQTAREQLEQVLALRSTHAKAWRLMAMIADKEGDPERAISAYLKALSVDPDQSQSRGAVAELLSSAGRPDEAERHRMMLEP</sequence>
<dbReference type="Pfam" id="PF13435">
    <property type="entry name" value="Cytochrome_C554"/>
    <property type="match status" value="1"/>
</dbReference>
<dbReference type="PANTHER" id="PTHR35038">
    <property type="entry name" value="DISSIMILATORY SULFITE REDUCTASE SIRA"/>
    <property type="match status" value="1"/>
</dbReference>
<gene>
    <name evidence="6" type="ORF">EI983_14710</name>
</gene>
<dbReference type="Pfam" id="PF14559">
    <property type="entry name" value="TPR_19"/>
    <property type="match status" value="1"/>
</dbReference>
<dbReference type="OrthoDB" id="9814800at2"/>
<protein>
    <submittedName>
        <fullName evidence="6">Tetratricopeptide repeat protein</fullName>
    </submittedName>
</protein>
<feature type="chain" id="PRO_5026214754" evidence="3">
    <location>
        <begin position="26"/>
        <end position="649"/>
    </location>
</feature>
<accession>A0A6I6IQT7</accession>
<dbReference type="RefSeq" id="WP_157708131.1">
    <property type="nucleotide sequence ID" value="NZ_CP034348.1"/>
</dbReference>
<organism evidence="6 7">
    <name type="scientific">Roseovarius faecimaris</name>
    <dbReference type="NCBI Taxonomy" id="2494550"/>
    <lineage>
        <taxon>Bacteria</taxon>
        <taxon>Pseudomonadati</taxon>
        <taxon>Pseudomonadota</taxon>
        <taxon>Alphaproteobacteria</taxon>
        <taxon>Rhodobacterales</taxon>
        <taxon>Roseobacteraceae</taxon>
        <taxon>Roseovarius</taxon>
    </lineage>
</organism>
<dbReference type="Pfam" id="PF09699">
    <property type="entry name" value="Paired_CXXCH_1"/>
    <property type="match status" value="1"/>
</dbReference>
<dbReference type="InterPro" id="IPR051829">
    <property type="entry name" value="Multiheme_Cytochr_ET"/>
</dbReference>
<dbReference type="CDD" id="cd08168">
    <property type="entry name" value="Cytochrom_C3"/>
    <property type="match status" value="1"/>
</dbReference>
<dbReference type="SMART" id="SM00028">
    <property type="entry name" value="TPR"/>
    <property type="match status" value="3"/>
</dbReference>
<name>A0A6I6IQT7_9RHOB</name>
<dbReference type="InterPro" id="IPR036280">
    <property type="entry name" value="Multihaem_cyt_sf"/>
</dbReference>
<dbReference type="KEGG" id="rom:EI983_14710"/>
<keyword evidence="2" id="KW-0802">TPR repeat</keyword>
<evidence type="ECO:0000313" key="6">
    <source>
        <dbReference type="EMBL" id="QGX99449.1"/>
    </source>
</evidence>
<dbReference type="Gene3D" id="1.25.40.10">
    <property type="entry name" value="Tetratricopeptide repeat domain"/>
    <property type="match status" value="1"/>
</dbReference>
<feature type="domain" description="Doubled CXXCH motif" evidence="4">
    <location>
        <begin position="339"/>
        <end position="368"/>
    </location>
</feature>
<feature type="signal peptide" evidence="3">
    <location>
        <begin position="1"/>
        <end position="25"/>
    </location>
</feature>
<keyword evidence="1 3" id="KW-0732">Signal</keyword>
<dbReference type="InterPro" id="IPR011990">
    <property type="entry name" value="TPR-like_helical_dom_sf"/>
</dbReference>
<evidence type="ECO:0000256" key="2">
    <source>
        <dbReference type="PROSITE-ProRule" id="PRU00339"/>
    </source>
</evidence>
<dbReference type="SUPFAM" id="SSF48452">
    <property type="entry name" value="TPR-like"/>
    <property type="match status" value="1"/>
</dbReference>
<dbReference type="SUPFAM" id="SSF48695">
    <property type="entry name" value="Multiheme cytochromes"/>
    <property type="match status" value="1"/>
</dbReference>
<dbReference type="InterPro" id="IPR010177">
    <property type="entry name" value="Paired_CXXCH_1"/>
</dbReference>
<dbReference type="PROSITE" id="PS50005">
    <property type="entry name" value="TPR"/>
    <property type="match status" value="1"/>
</dbReference>